<sequence length="279" mass="31619">MGRKIPAKKHRGVKDPLIQQARRLQSLKGKINAPPKDPDEQPVPRSLTELFAFQNKDQDVVKKKKKHNSSTNASAKTSAGRNPISKLKQLPGETGRGFSLRINSAIRALNEPTEHLDYPMLQEEDREDGRGALMENWRERRRQKKEKRVGEQQQEPRLGRVQRLAAKKQEQKKAKEEAARPELVYERVTFGEVTHAPPALPPPRHGKTTDGAQRPGRRQLLLTGILTGGGGGAGGGAEIREKERRERARLDVVAAYRSIKKQRRLEEKETRTRGRKRDT</sequence>
<dbReference type="PANTHER" id="PTHR21838">
    <property type="entry name" value="COILED-COIL DOMAIN-CONTAINING PROTEIN 137"/>
    <property type="match status" value="1"/>
</dbReference>
<accession>A0A8J2RJ96</accession>
<evidence type="ECO:0000313" key="3">
    <source>
        <dbReference type="Proteomes" id="UP000789524"/>
    </source>
</evidence>
<feature type="compositionally biased region" description="Basic and acidic residues" evidence="1">
    <location>
        <begin position="264"/>
        <end position="279"/>
    </location>
</feature>
<feature type="compositionally biased region" description="Basic and acidic residues" evidence="1">
    <location>
        <begin position="167"/>
        <end position="180"/>
    </location>
</feature>
<feature type="compositionally biased region" description="Gly residues" evidence="1">
    <location>
        <begin position="226"/>
        <end position="237"/>
    </location>
</feature>
<evidence type="ECO:0000313" key="2">
    <source>
        <dbReference type="EMBL" id="CAG9584975.1"/>
    </source>
</evidence>
<dbReference type="InterPro" id="IPR026680">
    <property type="entry name" value="CCDC137"/>
</dbReference>
<evidence type="ECO:0000256" key="1">
    <source>
        <dbReference type="SAM" id="MobiDB-lite"/>
    </source>
</evidence>
<dbReference type="EMBL" id="CAKASE010000082">
    <property type="protein sequence ID" value="CAG9584975.1"/>
    <property type="molecule type" value="Genomic_DNA"/>
</dbReference>
<feature type="region of interest" description="Disordered" evidence="1">
    <location>
        <begin position="260"/>
        <end position="279"/>
    </location>
</feature>
<feature type="region of interest" description="Disordered" evidence="1">
    <location>
        <begin position="1"/>
        <end position="96"/>
    </location>
</feature>
<gene>
    <name evidence="2" type="ORF">DCHRY22_LOCUS15469</name>
</gene>
<dbReference type="Proteomes" id="UP000789524">
    <property type="component" value="Unassembled WGS sequence"/>
</dbReference>
<dbReference type="PANTHER" id="PTHR21838:SF2">
    <property type="entry name" value="COILED-COIL DOMAIN-CONTAINING PROTEIN 137"/>
    <property type="match status" value="1"/>
</dbReference>
<feature type="region of interest" description="Disordered" evidence="1">
    <location>
        <begin position="117"/>
        <end position="180"/>
    </location>
</feature>
<protein>
    <submittedName>
        <fullName evidence="2">(African queen) hypothetical protein</fullName>
    </submittedName>
</protein>
<dbReference type="OrthoDB" id="5876637at2759"/>
<feature type="compositionally biased region" description="Low complexity" evidence="1">
    <location>
        <begin position="69"/>
        <end position="79"/>
    </location>
</feature>
<name>A0A8J2RJ96_9NEOP</name>
<reference evidence="2" key="1">
    <citation type="submission" date="2021-09" db="EMBL/GenBank/DDBJ databases">
        <authorList>
            <person name="Martin H S."/>
        </authorList>
    </citation>
    <scope>NUCLEOTIDE SEQUENCE</scope>
</reference>
<keyword evidence="3" id="KW-1185">Reference proteome</keyword>
<dbReference type="AlphaFoldDB" id="A0A8J2RJ96"/>
<proteinExistence type="predicted"/>
<dbReference type="GO" id="GO:0005634">
    <property type="term" value="C:nucleus"/>
    <property type="evidence" value="ECO:0007669"/>
    <property type="project" value="TreeGrafter"/>
</dbReference>
<organism evidence="2 3">
    <name type="scientific">Danaus chrysippus</name>
    <name type="common">African queen</name>
    <dbReference type="NCBI Taxonomy" id="151541"/>
    <lineage>
        <taxon>Eukaryota</taxon>
        <taxon>Metazoa</taxon>
        <taxon>Ecdysozoa</taxon>
        <taxon>Arthropoda</taxon>
        <taxon>Hexapoda</taxon>
        <taxon>Insecta</taxon>
        <taxon>Pterygota</taxon>
        <taxon>Neoptera</taxon>
        <taxon>Endopterygota</taxon>
        <taxon>Lepidoptera</taxon>
        <taxon>Glossata</taxon>
        <taxon>Ditrysia</taxon>
        <taxon>Papilionoidea</taxon>
        <taxon>Nymphalidae</taxon>
        <taxon>Danainae</taxon>
        <taxon>Danaini</taxon>
        <taxon>Danaina</taxon>
        <taxon>Danaus</taxon>
        <taxon>Anosia</taxon>
    </lineage>
</organism>
<comment type="caution">
    <text evidence="2">The sequence shown here is derived from an EMBL/GenBank/DDBJ whole genome shotgun (WGS) entry which is preliminary data.</text>
</comment>
<feature type="compositionally biased region" description="Basic residues" evidence="1">
    <location>
        <begin position="1"/>
        <end position="12"/>
    </location>
</feature>
<feature type="region of interest" description="Disordered" evidence="1">
    <location>
        <begin position="194"/>
        <end position="244"/>
    </location>
</feature>